<dbReference type="EMBL" id="JAAOCA010000030">
    <property type="protein sequence ID" value="MBD1601182.1"/>
    <property type="molecule type" value="Genomic_DNA"/>
</dbReference>
<gene>
    <name evidence="1" type="ORF">HAQ05_21110</name>
</gene>
<evidence type="ECO:0000313" key="2">
    <source>
        <dbReference type="Proteomes" id="UP000805841"/>
    </source>
</evidence>
<proteinExistence type="predicted"/>
<dbReference type="Proteomes" id="UP000805841">
    <property type="component" value="Unassembled WGS sequence"/>
</dbReference>
<organism evidence="1 2">
    <name type="scientific">Pseudomonas typographi</name>
    <dbReference type="NCBI Taxonomy" id="2715964"/>
    <lineage>
        <taxon>Bacteria</taxon>
        <taxon>Pseudomonadati</taxon>
        <taxon>Pseudomonadota</taxon>
        <taxon>Gammaproteobacteria</taxon>
        <taxon>Pseudomonadales</taxon>
        <taxon>Pseudomonadaceae</taxon>
        <taxon>Pseudomonas</taxon>
    </lineage>
</organism>
<reference evidence="1 2" key="1">
    <citation type="journal article" date="2020" name="Insects">
        <title>Bacteria Belonging to Pseudomonas typographi sp. nov. from the Bark Beetle Ips typographus Have Genomic Potential to Aid in the Host Ecology.</title>
        <authorList>
            <person name="Peral-Aranega E."/>
            <person name="Saati-Santamaria Z."/>
            <person name="Kolarik M."/>
            <person name="Rivas R."/>
            <person name="Garcia-Fraile P."/>
        </authorList>
    </citation>
    <scope>NUCLEOTIDE SEQUENCE [LARGE SCALE GENOMIC DNA]</scope>
    <source>
        <strain evidence="1 2">CA3A</strain>
    </source>
</reference>
<sequence>MSVISIEKAMEHLRAEAEDNALVQAMLDAAEESASQFMQRRFYADATERSAALLAVPAARNDARAAFDQARAAAATLARLDDRTAALAEAQEIFDEALRDCVMQARGILINKAIQAACLLIVGHLFANREDVVTGVAVTELPMGSQHLLWPYRIGLGV</sequence>
<keyword evidence="2" id="KW-1185">Reference proteome</keyword>
<accession>A0ABR7Z6W0</accession>
<dbReference type="RefSeq" id="WP_190424187.1">
    <property type="nucleotide sequence ID" value="NZ_JAAOCA010000030.1"/>
</dbReference>
<name>A0ABR7Z6W0_9PSED</name>
<protein>
    <submittedName>
        <fullName evidence="1">Phage gp6-like head-tail connector protein</fullName>
    </submittedName>
</protein>
<dbReference type="InterPro" id="IPR006450">
    <property type="entry name" value="Phage_HK97_gp6-like"/>
</dbReference>
<dbReference type="CDD" id="cd08054">
    <property type="entry name" value="gp6"/>
    <property type="match status" value="1"/>
</dbReference>
<dbReference type="Gene3D" id="1.10.3230.30">
    <property type="entry name" value="Phage gp6-like head-tail connector protein"/>
    <property type="match status" value="1"/>
</dbReference>
<evidence type="ECO:0000313" key="1">
    <source>
        <dbReference type="EMBL" id="MBD1601182.1"/>
    </source>
</evidence>
<dbReference type="NCBIfam" id="TIGR01560">
    <property type="entry name" value="put_DNA_pack"/>
    <property type="match status" value="1"/>
</dbReference>
<comment type="caution">
    <text evidence="1">The sequence shown here is derived from an EMBL/GenBank/DDBJ whole genome shotgun (WGS) entry which is preliminary data.</text>
</comment>